<evidence type="ECO:0000259" key="9">
    <source>
        <dbReference type="Pfam" id="PF01061"/>
    </source>
</evidence>
<keyword evidence="7 8" id="KW-0472">Membrane</keyword>
<evidence type="ECO:0000313" key="10">
    <source>
        <dbReference type="EMBL" id="MFC7292967.1"/>
    </source>
</evidence>
<dbReference type="EMBL" id="JBHTBR010000009">
    <property type="protein sequence ID" value="MFC7292967.1"/>
    <property type="molecule type" value="Genomic_DNA"/>
</dbReference>
<proteinExistence type="inferred from homology"/>
<protein>
    <submittedName>
        <fullName evidence="10">ABC transporter permease</fullName>
    </submittedName>
</protein>
<evidence type="ECO:0000256" key="5">
    <source>
        <dbReference type="ARBA" id="ARBA00022692"/>
    </source>
</evidence>
<feature type="transmembrane region" description="Helical" evidence="8">
    <location>
        <begin position="256"/>
        <end position="276"/>
    </location>
</feature>
<feature type="domain" description="ABC-2 type transporter transmembrane" evidence="9">
    <location>
        <begin position="41"/>
        <end position="244"/>
    </location>
</feature>
<sequence length="286" mass="32885">MGSPAEENKKPLERIDSSYRVRTGFFAAIWIMWVGVFQDRRQIWVTSLRNIRTSYSNTVLGFGWAVIMPLVPVSAYILIGILFQRTRTEMPYLMFVTVGLTIFLMVTWPIAGTITAVRSDATLLSRSNVRMTTIVLSAFGNHFWATFIRIFAIIGLFFYFSISFEVENLLFLFILIPGVLLSFGLGAIGVVLNSLARDTENIIGILMRYLVFFSGVVIPLPKTETIQKWIIFNPFYTYVNEARSLLVHGFLENPTVLYWTMFGSIVFYLIMTSIMYRIEPRIRVHF</sequence>
<evidence type="ECO:0000256" key="3">
    <source>
        <dbReference type="ARBA" id="ARBA00022448"/>
    </source>
</evidence>
<feature type="transmembrane region" description="Helical" evidence="8">
    <location>
        <begin position="58"/>
        <end position="83"/>
    </location>
</feature>
<evidence type="ECO:0000256" key="7">
    <source>
        <dbReference type="ARBA" id="ARBA00023136"/>
    </source>
</evidence>
<keyword evidence="3" id="KW-0813">Transport</keyword>
<dbReference type="InterPro" id="IPR013525">
    <property type="entry name" value="ABC2_TM"/>
</dbReference>
<name>A0ABW2IPS1_9PROT</name>
<dbReference type="PANTHER" id="PTHR30413:SF8">
    <property type="entry name" value="TRANSPORT PERMEASE PROTEIN"/>
    <property type="match status" value="1"/>
</dbReference>
<evidence type="ECO:0000313" key="11">
    <source>
        <dbReference type="Proteomes" id="UP001596492"/>
    </source>
</evidence>
<dbReference type="Pfam" id="PF01061">
    <property type="entry name" value="ABC2_membrane"/>
    <property type="match status" value="1"/>
</dbReference>
<comment type="similarity">
    <text evidence="2">Belongs to the ABC-2 integral membrane protein family.</text>
</comment>
<keyword evidence="4" id="KW-1003">Cell membrane</keyword>
<feature type="transmembrane region" description="Helical" evidence="8">
    <location>
        <begin position="168"/>
        <end position="195"/>
    </location>
</feature>
<evidence type="ECO:0000256" key="8">
    <source>
        <dbReference type="SAM" id="Phobius"/>
    </source>
</evidence>
<accession>A0ABW2IPS1</accession>
<feature type="transmembrane region" description="Helical" evidence="8">
    <location>
        <begin position="19"/>
        <end position="37"/>
    </location>
</feature>
<gene>
    <name evidence="10" type="ORF">ACFQS8_15200</name>
</gene>
<dbReference type="PANTHER" id="PTHR30413">
    <property type="entry name" value="INNER MEMBRANE TRANSPORT PERMEASE"/>
    <property type="match status" value="1"/>
</dbReference>
<evidence type="ECO:0000256" key="6">
    <source>
        <dbReference type="ARBA" id="ARBA00022989"/>
    </source>
</evidence>
<keyword evidence="11" id="KW-1185">Reference proteome</keyword>
<keyword evidence="6 8" id="KW-1133">Transmembrane helix</keyword>
<organism evidence="10 11">
    <name type="scientific">Hirschia litorea</name>
    <dbReference type="NCBI Taxonomy" id="1199156"/>
    <lineage>
        <taxon>Bacteria</taxon>
        <taxon>Pseudomonadati</taxon>
        <taxon>Pseudomonadota</taxon>
        <taxon>Alphaproteobacteria</taxon>
        <taxon>Hyphomonadales</taxon>
        <taxon>Hyphomonadaceae</taxon>
        <taxon>Hirschia</taxon>
    </lineage>
</organism>
<evidence type="ECO:0000256" key="2">
    <source>
        <dbReference type="ARBA" id="ARBA00007783"/>
    </source>
</evidence>
<dbReference type="RefSeq" id="WP_382168947.1">
    <property type="nucleotide sequence ID" value="NZ_JBHTBR010000009.1"/>
</dbReference>
<feature type="transmembrane region" description="Helical" evidence="8">
    <location>
        <begin position="202"/>
        <end position="220"/>
    </location>
</feature>
<keyword evidence="5 8" id="KW-0812">Transmembrane</keyword>
<feature type="transmembrane region" description="Helical" evidence="8">
    <location>
        <begin position="138"/>
        <end position="162"/>
    </location>
</feature>
<comment type="subcellular location">
    <subcellularLocation>
        <location evidence="1">Cell inner membrane</location>
        <topology evidence="1">Multi-pass membrane protein</topology>
    </subcellularLocation>
</comment>
<dbReference type="Proteomes" id="UP001596492">
    <property type="component" value="Unassembled WGS sequence"/>
</dbReference>
<evidence type="ECO:0000256" key="1">
    <source>
        <dbReference type="ARBA" id="ARBA00004429"/>
    </source>
</evidence>
<comment type="caution">
    <text evidence="10">The sequence shown here is derived from an EMBL/GenBank/DDBJ whole genome shotgun (WGS) entry which is preliminary data.</text>
</comment>
<feature type="transmembrane region" description="Helical" evidence="8">
    <location>
        <begin position="95"/>
        <end position="117"/>
    </location>
</feature>
<evidence type="ECO:0000256" key="4">
    <source>
        <dbReference type="ARBA" id="ARBA00022475"/>
    </source>
</evidence>
<reference evidence="11" key="1">
    <citation type="journal article" date="2019" name="Int. J. Syst. Evol. Microbiol.">
        <title>The Global Catalogue of Microorganisms (GCM) 10K type strain sequencing project: providing services to taxonomists for standard genome sequencing and annotation.</title>
        <authorList>
            <consortium name="The Broad Institute Genomics Platform"/>
            <consortium name="The Broad Institute Genome Sequencing Center for Infectious Disease"/>
            <person name="Wu L."/>
            <person name="Ma J."/>
        </authorList>
    </citation>
    <scope>NUCLEOTIDE SEQUENCE [LARGE SCALE GENOMIC DNA]</scope>
    <source>
        <strain evidence="11">CCUG 51308</strain>
    </source>
</reference>